<dbReference type="EMBL" id="CP016268">
    <property type="protein sequence ID" value="ANO52835.1"/>
    <property type="molecule type" value="Genomic_DNA"/>
</dbReference>
<keyword evidence="4" id="KW-1185">Reference proteome</keyword>
<name>A0A193LJW4_9GAMM</name>
<evidence type="ECO:0000256" key="1">
    <source>
        <dbReference type="SAM" id="MobiDB-lite"/>
    </source>
</evidence>
<feature type="region of interest" description="Disordered" evidence="1">
    <location>
        <begin position="92"/>
        <end position="126"/>
    </location>
</feature>
<dbReference type="Proteomes" id="UP000092695">
    <property type="component" value="Chromosome"/>
</dbReference>
<evidence type="ECO:0000313" key="4">
    <source>
        <dbReference type="Proteomes" id="UP000092695"/>
    </source>
</evidence>
<sequence>MRNLEFLLTATVIALVALPVFAQTEDELEVTMEVVDSLSDLDGDLRQMRGPRAAARPSGNADESPEERDQRLNAEAEAELAKKFAGIEDDFEHDDLNTDFETPINAQDDYEISEEVDTDELEEALP</sequence>
<protein>
    <submittedName>
        <fullName evidence="3">Uncharacterized protein</fullName>
    </submittedName>
</protein>
<evidence type="ECO:0000256" key="2">
    <source>
        <dbReference type="SAM" id="SignalP"/>
    </source>
</evidence>
<dbReference type="KEGG" id="woc:BA177_18050"/>
<dbReference type="AlphaFoldDB" id="A0A193LJW4"/>
<feature type="chain" id="PRO_5008260359" evidence="2">
    <location>
        <begin position="23"/>
        <end position="126"/>
    </location>
</feature>
<reference evidence="3 4" key="1">
    <citation type="submission" date="2016-06" db="EMBL/GenBank/DDBJ databases">
        <title>Complete genome sequence of a deep-branching marine Gamma Proteobacterium Woeseia oceani type strain XK5.</title>
        <authorList>
            <person name="Mu D."/>
            <person name="Du Z."/>
        </authorList>
    </citation>
    <scope>NUCLEOTIDE SEQUENCE [LARGE SCALE GENOMIC DNA]</scope>
    <source>
        <strain evidence="3 4">XK5</strain>
    </source>
</reference>
<keyword evidence="2" id="KW-0732">Signal</keyword>
<gene>
    <name evidence="3" type="ORF">BA177_18050</name>
</gene>
<dbReference type="STRING" id="1548547.BA177_18050"/>
<evidence type="ECO:0000313" key="3">
    <source>
        <dbReference type="EMBL" id="ANO52835.1"/>
    </source>
</evidence>
<accession>A0A193LJW4</accession>
<dbReference type="RefSeq" id="WP_068618558.1">
    <property type="nucleotide sequence ID" value="NZ_CP016268.1"/>
</dbReference>
<feature type="compositionally biased region" description="Acidic residues" evidence="1">
    <location>
        <begin position="108"/>
        <end position="126"/>
    </location>
</feature>
<feature type="region of interest" description="Disordered" evidence="1">
    <location>
        <begin position="39"/>
        <end position="74"/>
    </location>
</feature>
<proteinExistence type="predicted"/>
<organism evidence="3 4">
    <name type="scientific">Woeseia oceani</name>
    <dbReference type="NCBI Taxonomy" id="1548547"/>
    <lineage>
        <taxon>Bacteria</taxon>
        <taxon>Pseudomonadati</taxon>
        <taxon>Pseudomonadota</taxon>
        <taxon>Gammaproteobacteria</taxon>
        <taxon>Woeseiales</taxon>
        <taxon>Woeseiaceae</taxon>
        <taxon>Woeseia</taxon>
    </lineage>
</organism>
<feature type="signal peptide" evidence="2">
    <location>
        <begin position="1"/>
        <end position="22"/>
    </location>
</feature>